<feature type="compositionally biased region" description="Basic and acidic residues" evidence="1">
    <location>
        <begin position="101"/>
        <end position="113"/>
    </location>
</feature>
<proteinExistence type="predicted"/>
<feature type="compositionally biased region" description="Basic residues" evidence="1">
    <location>
        <begin position="21"/>
        <end position="43"/>
    </location>
</feature>
<dbReference type="Proteomes" id="UP000236291">
    <property type="component" value="Unassembled WGS sequence"/>
</dbReference>
<gene>
    <name evidence="2" type="ORF">L195_g045406</name>
</gene>
<reference evidence="2 3" key="2">
    <citation type="journal article" date="2017" name="Front. Plant Sci.">
        <title>Gene Classification and Mining of Molecular Markers Useful in Red Clover (Trifolium pratense) Breeding.</title>
        <authorList>
            <person name="Istvanek J."/>
            <person name="Dluhosova J."/>
            <person name="Dluhos P."/>
            <person name="Patkova L."/>
            <person name="Nedelnik J."/>
            <person name="Repkova J."/>
        </authorList>
    </citation>
    <scope>NUCLEOTIDE SEQUENCE [LARGE SCALE GENOMIC DNA]</scope>
    <source>
        <strain evidence="3">cv. Tatra</strain>
        <tissue evidence="2">Young leaves</tissue>
    </source>
</reference>
<evidence type="ECO:0000313" key="3">
    <source>
        <dbReference type="Proteomes" id="UP000236291"/>
    </source>
</evidence>
<organism evidence="2 3">
    <name type="scientific">Trifolium pratense</name>
    <name type="common">Red clover</name>
    <dbReference type="NCBI Taxonomy" id="57577"/>
    <lineage>
        <taxon>Eukaryota</taxon>
        <taxon>Viridiplantae</taxon>
        <taxon>Streptophyta</taxon>
        <taxon>Embryophyta</taxon>
        <taxon>Tracheophyta</taxon>
        <taxon>Spermatophyta</taxon>
        <taxon>Magnoliopsida</taxon>
        <taxon>eudicotyledons</taxon>
        <taxon>Gunneridae</taxon>
        <taxon>Pentapetalae</taxon>
        <taxon>rosids</taxon>
        <taxon>fabids</taxon>
        <taxon>Fabales</taxon>
        <taxon>Fabaceae</taxon>
        <taxon>Papilionoideae</taxon>
        <taxon>50 kb inversion clade</taxon>
        <taxon>NPAAA clade</taxon>
        <taxon>Hologalegina</taxon>
        <taxon>IRL clade</taxon>
        <taxon>Trifolieae</taxon>
        <taxon>Trifolium</taxon>
    </lineage>
</organism>
<accession>A0A2K3MES5</accession>
<evidence type="ECO:0000256" key="1">
    <source>
        <dbReference type="SAM" id="MobiDB-lite"/>
    </source>
</evidence>
<dbReference type="EMBL" id="ASHM01059316">
    <property type="protein sequence ID" value="PNX89287.1"/>
    <property type="molecule type" value="Genomic_DNA"/>
</dbReference>
<sequence length="113" mass="12877">MDNKKNPSSSAQDSNIQRPLGRGRIKKPAFKPPRTRILRPRRAKDKEIETIILSSDSSSSDDTDEDYAEFLSTWEPDDEEFPRYPSSEKEESQASELSSIDSKDEGTKEQDKP</sequence>
<evidence type="ECO:0000313" key="2">
    <source>
        <dbReference type="EMBL" id="PNX89287.1"/>
    </source>
</evidence>
<comment type="caution">
    <text evidence="2">The sequence shown here is derived from an EMBL/GenBank/DDBJ whole genome shotgun (WGS) entry which is preliminary data.</text>
</comment>
<feature type="compositionally biased region" description="Acidic residues" evidence="1">
    <location>
        <begin position="59"/>
        <end position="68"/>
    </location>
</feature>
<name>A0A2K3MES5_TRIPR</name>
<reference evidence="2 3" key="1">
    <citation type="journal article" date="2014" name="Am. J. Bot.">
        <title>Genome assembly and annotation for red clover (Trifolium pratense; Fabaceae).</title>
        <authorList>
            <person name="Istvanek J."/>
            <person name="Jaros M."/>
            <person name="Krenek A."/>
            <person name="Repkova J."/>
        </authorList>
    </citation>
    <scope>NUCLEOTIDE SEQUENCE [LARGE SCALE GENOMIC DNA]</scope>
    <source>
        <strain evidence="3">cv. Tatra</strain>
        <tissue evidence="2">Young leaves</tissue>
    </source>
</reference>
<protein>
    <submittedName>
        <fullName evidence="2">Uncharacterized protein</fullName>
    </submittedName>
</protein>
<dbReference type="AlphaFoldDB" id="A0A2K3MES5"/>
<feature type="region of interest" description="Disordered" evidence="1">
    <location>
        <begin position="1"/>
        <end position="113"/>
    </location>
</feature>
<feature type="compositionally biased region" description="Polar residues" evidence="1">
    <location>
        <begin position="1"/>
        <end position="17"/>
    </location>
</feature>